<feature type="domain" description="DUF6570" evidence="1">
    <location>
        <begin position="2"/>
        <end position="129"/>
    </location>
</feature>
<dbReference type="AlphaFoldDB" id="A0A9P7JEA8"/>
<feature type="non-terminal residue" evidence="2">
    <location>
        <position position="146"/>
    </location>
</feature>
<evidence type="ECO:0000313" key="2">
    <source>
        <dbReference type="EMBL" id="KAG1817182.1"/>
    </source>
</evidence>
<keyword evidence="3" id="KW-1185">Reference proteome</keyword>
<comment type="caution">
    <text evidence="2">The sequence shown here is derived from an EMBL/GenBank/DDBJ whole genome shotgun (WGS) entry which is preliminary data.</text>
</comment>
<dbReference type="InterPro" id="IPR046700">
    <property type="entry name" value="DUF6570"/>
</dbReference>
<accession>A0A9P7JEA8</accession>
<reference evidence="2" key="1">
    <citation type="journal article" date="2020" name="New Phytol.">
        <title>Comparative genomics reveals dynamic genome evolution in host specialist ectomycorrhizal fungi.</title>
        <authorList>
            <person name="Lofgren L.A."/>
            <person name="Nguyen N.H."/>
            <person name="Vilgalys R."/>
            <person name="Ruytinx J."/>
            <person name="Liao H.L."/>
            <person name="Branco S."/>
            <person name="Kuo A."/>
            <person name="LaButti K."/>
            <person name="Lipzen A."/>
            <person name="Andreopoulos W."/>
            <person name="Pangilinan J."/>
            <person name="Riley R."/>
            <person name="Hundley H."/>
            <person name="Na H."/>
            <person name="Barry K."/>
            <person name="Grigoriev I.V."/>
            <person name="Stajich J.E."/>
            <person name="Kennedy P.G."/>
        </authorList>
    </citation>
    <scope>NUCLEOTIDE SEQUENCE</scope>
    <source>
        <strain evidence="2">MN1</strain>
    </source>
</reference>
<evidence type="ECO:0000259" key="1">
    <source>
        <dbReference type="Pfam" id="PF20209"/>
    </source>
</evidence>
<evidence type="ECO:0000313" key="3">
    <source>
        <dbReference type="Proteomes" id="UP000807769"/>
    </source>
</evidence>
<dbReference type="RefSeq" id="XP_041193601.1">
    <property type="nucleotide sequence ID" value="XM_041330898.1"/>
</dbReference>
<dbReference type="OrthoDB" id="3257061at2759"/>
<name>A0A9P7JEA8_9AGAM</name>
<dbReference type="Proteomes" id="UP000807769">
    <property type="component" value="Unassembled WGS sequence"/>
</dbReference>
<organism evidence="2 3">
    <name type="scientific">Suillus subaureus</name>
    <dbReference type="NCBI Taxonomy" id="48587"/>
    <lineage>
        <taxon>Eukaryota</taxon>
        <taxon>Fungi</taxon>
        <taxon>Dikarya</taxon>
        <taxon>Basidiomycota</taxon>
        <taxon>Agaricomycotina</taxon>
        <taxon>Agaricomycetes</taxon>
        <taxon>Agaricomycetidae</taxon>
        <taxon>Boletales</taxon>
        <taxon>Suillineae</taxon>
        <taxon>Suillaceae</taxon>
        <taxon>Suillus</taxon>
    </lineage>
</organism>
<proteinExistence type="predicted"/>
<protein>
    <recommendedName>
        <fullName evidence="1">DUF6570 domain-containing protein</fullName>
    </recommendedName>
</protein>
<dbReference type="EMBL" id="JABBWG010000014">
    <property type="protein sequence ID" value="KAG1817182.1"/>
    <property type="molecule type" value="Genomic_DNA"/>
</dbReference>
<sequence length="146" mass="16506">MLANGLYCGCLPEQFRDLMWVEEKVCAIYCITAHVTHLFQSTDPSQPKVFHGNTCTHDMNVMSTVTILPCTPSDINGFISVVFIGPNKFDPKCMGSLFQVQKEKIWAFLNWLKFHNHLYVDLPLDSSIMDIYPVDGLLPGLHLCVV</sequence>
<dbReference type="GeneID" id="64624915"/>
<gene>
    <name evidence="2" type="ORF">BJ212DRAFT_1270530</name>
</gene>
<dbReference type="Pfam" id="PF20209">
    <property type="entry name" value="DUF6570"/>
    <property type="match status" value="1"/>
</dbReference>